<proteinExistence type="predicted"/>
<protein>
    <submittedName>
        <fullName evidence="1">Uncharacterized protein</fullName>
    </submittedName>
</protein>
<dbReference type="EMBL" id="JAPFFK010001272">
    <property type="protein sequence ID" value="KAJ6670075.1"/>
    <property type="molecule type" value="Genomic_DNA"/>
</dbReference>
<gene>
    <name evidence="1" type="ORF">OIU79_003673</name>
</gene>
<dbReference type="AlphaFoldDB" id="A0A9Q0NHP0"/>
<dbReference type="Proteomes" id="UP001151532">
    <property type="component" value="Unassembled WGS sequence"/>
</dbReference>
<sequence length="19" mass="2239">MNHNFLQDQATGGSCWPWF</sequence>
<reference evidence="1" key="2">
    <citation type="journal article" date="2023" name="Int. J. Mol. Sci.">
        <title>De Novo Assembly and Annotation of 11 Diverse Shrub Willow (Salix) Genomes Reveals Novel Gene Organization in Sex-Linked Regions.</title>
        <authorList>
            <person name="Hyden B."/>
            <person name="Feng K."/>
            <person name="Yates T.B."/>
            <person name="Jawdy S."/>
            <person name="Cereghino C."/>
            <person name="Smart L.B."/>
            <person name="Muchero W."/>
        </authorList>
    </citation>
    <scope>NUCLEOTIDE SEQUENCE</scope>
    <source>
        <tissue evidence="1">Shoot tip</tissue>
    </source>
</reference>
<comment type="caution">
    <text evidence="1">The sequence shown here is derived from an EMBL/GenBank/DDBJ whole genome shotgun (WGS) entry which is preliminary data.</text>
</comment>
<keyword evidence="2" id="KW-1185">Reference proteome</keyword>
<evidence type="ECO:0000313" key="2">
    <source>
        <dbReference type="Proteomes" id="UP001151532"/>
    </source>
</evidence>
<reference evidence="1" key="1">
    <citation type="submission" date="2022-11" db="EMBL/GenBank/DDBJ databases">
        <authorList>
            <person name="Hyden B.L."/>
            <person name="Feng K."/>
            <person name="Yates T."/>
            <person name="Jawdy S."/>
            <person name="Smart L.B."/>
            <person name="Muchero W."/>
        </authorList>
    </citation>
    <scope>NUCLEOTIDE SEQUENCE</scope>
    <source>
        <tissue evidence="1">Shoot tip</tissue>
    </source>
</reference>
<name>A0A9Q0NHP0_SALPP</name>
<evidence type="ECO:0000313" key="1">
    <source>
        <dbReference type="EMBL" id="KAJ6670075.1"/>
    </source>
</evidence>
<organism evidence="1 2">
    <name type="scientific">Salix purpurea</name>
    <name type="common">Purple osier willow</name>
    <dbReference type="NCBI Taxonomy" id="77065"/>
    <lineage>
        <taxon>Eukaryota</taxon>
        <taxon>Viridiplantae</taxon>
        <taxon>Streptophyta</taxon>
        <taxon>Embryophyta</taxon>
        <taxon>Tracheophyta</taxon>
        <taxon>Spermatophyta</taxon>
        <taxon>Magnoliopsida</taxon>
        <taxon>eudicotyledons</taxon>
        <taxon>Gunneridae</taxon>
        <taxon>Pentapetalae</taxon>
        <taxon>rosids</taxon>
        <taxon>fabids</taxon>
        <taxon>Malpighiales</taxon>
        <taxon>Salicaceae</taxon>
        <taxon>Saliceae</taxon>
        <taxon>Salix</taxon>
    </lineage>
</organism>
<accession>A0A9Q0NHP0</accession>